<reference evidence="2 3" key="1">
    <citation type="submission" date="2019-12" db="EMBL/GenBank/DDBJ databases">
        <title>Whole genome sequencing of endophytic Actinobacterium Micromonospora sp. MPMI6T.</title>
        <authorList>
            <person name="Evv R."/>
            <person name="Podile A.R."/>
        </authorList>
    </citation>
    <scope>NUCLEOTIDE SEQUENCE [LARGE SCALE GENOMIC DNA]</scope>
    <source>
        <strain evidence="2 3">MPMI6</strain>
    </source>
</reference>
<feature type="region of interest" description="Disordered" evidence="1">
    <location>
        <begin position="1"/>
        <end position="21"/>
    </location>
</feature>
<dbReference type="EMBL" id="WVUH01000032">
    <property type="protein sequence ID" value="MBO4205651.1"/>
    <property type="molecule type" value="Genomic_DNA"/>
</dbReference>
<evidence type="ECO:0000313" key="2">
    <source>
        <dbReference type="EMBL" id="MBO4205651.1"/>
    </source>
</evidence>
<dbReference type="NCBIfam" id="TIGR03544">
    <property type="entry name" value="DivI1A_domain"/>
    <property type="match status" value="1"/>
</dbReference>
<comment type="caution">
    <text evidence="2">The sequence shown here is derived from an EMBL/GenBank/DDBJ whole genome shotgun (WGS) entry which is preliminary data.</text>
</comment>
<dbReference type="Gene3D" id="6.10.250.660">
    <property type="match status" value="1"/>
</dbReference>
<name>A0ABS3VM86_MICEH</name>
<sequence>MPGPDDSGSSTRDRCGGTVYTRPELLGPRQIRNARFTESRFGRRGLDPGEVRRFLARVAAEVADLQAEVTRVREESYRIKEAMRRWQSRHAARVNERGYR</sequence>
<evidence type="ECO:0000313" key="3">
    <source>
        <dbReference type="Proteomes" id="UP000823521"/>
    </source>
</evidence>
<protein>
    <submittedName>
        <fullName evidence="2">DivIVA domain-containing protein</fullName>
    </submittedName>
</protein>
<dbReference type="Proteomes" id="UP000823521">
    <property type="component" value="Unassembled WGS sequence"/>
</dbReference>
<dbReference type="RefSeq" id="WP_208811836.1">
    <property type="nucleotide sequence ID" value="NZ_WVUH01000032.1"/>
</dbReference>
<keyword evidence="3" id="KW-1185">Reference proteome</keyword>
<gene>
    <name evidence="2" type="ORF">GSF22_06465</name>
</gene>
<dbReference type="InterPro" id="IPR019933">
    <property type="entry name" value="DivIVA_domain"/>
</dbReference>
<proteinExistence type="predicted"/>
<accession>A0ABS3VM86</accession>
<organism evidence="2 3">
    <name type="scientific">Micromonospora echinofusca</name>
    <dbReference type="NCBI Taxonomy" id="47858"/>
    <lineage>
        <taxon>Bacteria</taxon>
        <taxon>Bacillati</taxon>
        <taxon>Actinomycetota</taxon>
        <taxon>Actinomycetes</taxon>
        <taxon>Micromonosporales</taxon>
        <taxon>Micromonosporaceae</taxon>
        <taxon>Micromonospora</taxon>
    </lineage>
</organism>
<evidence type="ECO:0000256" key="1">
    <source>
        <dbReference type="SAM" id="MobiDB-lite"/>
    </source>
</evidence>